<feature type="transmembrane region" description="Helical" evidence="3">
    <location>
        <begin position="546"/>
        <end position="566"/>
    </location>
</feature>
<feature type="transmembrane region" description="Helical" evidence="3">
    <location>
        <begin position="1014"/>
        <end position="1034"/>
    </location>
</feature>
<feature type="transmembrane region" description="Helical" evidence="3">
    <location>
        <begin position="285"/>
        <end position="303"/>
    </location>
</feature>
<feature type="transmembrane region" description="Helical" evidence="3">
    <location>
        <begin position="712"/>
        <end position="737"/>
    </location>
</feature>
<proteinExistence type="predicted"/>
<dbReference type="InterPro" id="IPR019286">
    <property type="entry name" value="DUF2339_TM"/>
</dbReference>
<feature type="transmembrane region" description="Helical" evidence="3">
    <location>
        <begin position="308"/>
        <end position="327"/>
    </location>
</feature>
<dbReference type="RefSeq" id="WP_229466276.1">
    <property type="nucleotide sequence ID" value="NZ_BMWW01000002.1"/>
</dbReference>
<evidence type="ECO:0000256" key="2">
    <source>
        <dbReference type="SAM" id="MobiDB-lite"/>
    </source>
</evidence>
<feature type="transmembrane region" description="Helical" evidence="3">
    <location>
        <begin position="470"/>
        <end position="490"/>
    </location>
</feature>
<feature type="compositionally biased region" description="Low complexity" evidence="2">
    <location>
        <begin position="136"/>
        <end position="150"/>
    </location>
</feature>
<evidence type="ECO:0000313" key="4">
    <source>
        <dbReference type="EMBL" id="GGY85434.1"/>
    </source>
</evidence>
<keyword evidence="3" id="KW-0472">Membrane</keyword>
<feature type="transmembrane region" description="Helical" evidence="3">
    <location>
        <begin position="439"/>
        <end position="458"/>
    </location>
</feature>
<feature type="transmembrane region" description="Helical" evidence="3">
    <location>
        <begin position="333"/>
        <end position="351"/>
    </location>
</feature>
<accession>A0AA87Y3Z6</accession>
<feature type="transmembrane region" description="Helical" evidence="3">
    <location>
        <begin position="772"/>
        <end position="794"/>
    </location>
</feature>
<feature type="transmembrane region" description="Helical" evidence="3">
    <location>
        <begin position="387"/>
        <end position="406"/>
    </location>
</feature>
<evidence type="ECO:0000256" key="1">
    <source>
        <dbReference type="SAM" id="Coils"/>
    </source>
</evidence>
<dbReference type="Proteomes" id="UP000619512">
    <property type="component" value="Unassembled WGS sequence"/>
</dbReference>
<organism evidence="4 5">
    <name type="scientific">Pseudoduganella plicata</name>
    <dbReference type="NCBI Taxonomy" id="321984"/>
    <lineage>
        <taxon>Bacteria</taxon>
        <taxon>Pseudomonadati</taxon>
        <taxon>Pseudomonadota</taxon>
        <taxon>Betaproteobacteria</taxon>
        <taxon>Burkholderiales</taxon>
        <taxon>Oxalobacteraceae</taxon>
        <taxon>Telluria group</taxon>
        <taxon>Pseudoduganella</taxon>
    </lineage>
</organism>
<dbReference type="AlphaFoldDB" id="A0AA87Y3Z6"/>
<feature type="transmembrane region" description="Helical" evidence="3">
    <location>
        <begin position="496"/>
        <end position="513"/>
    </location>
</feature>
<feature type="transmembrane region" description="Helical" evidence="3">
    <location>
        <begin position="1075"/>
        <end position="1092"/>
    </location>
</feature>
<sequence length="1110" mass="118642">MEFFFWGLAAVALVMAPLWLSLRASMRVARLAHQNAQLQRAINELREQITELARRPAVPPGAEAPAARPEPAVAKPSYAPSAAASAAAVPTAAASPVITPTAPVEPLRERLAAAAKPAVTAAVKVEPPPAPPQVTPPASAEGSEGAAAPAKPVGADKVVPPEPWELAAARTPSAPYPPRKPIAAPAWVDAARRWLFTGNLVAKLGLVILLIGVSFLLKYVATRIVVPIELRIAAVALADVFLLRWGWRIRTTRRSIGLPVQGAAIGILELLTFGSFHLYDLIPGGAAFAILFALTVFTCLLAVMQNAVWLALFGILTGFAAPIATSTGGGSHIGLFSYYALLNAGIFAIAMKRTWRSLNLAGFVLTFGIGFLWAVRSYTPADYLSVQLFLLLFVLFYTGISLAFASQAGKQPYVDATLVLGTPVVGAGLQFALVRDIPFGIAFAALGAGLYYTALAVYLWRRRGEHFRQLVTSFLTMGVLFGTIAIPMALDGRATSAAWAAEGAAIVWAGLQMKRRSTWMFGLALQAGAWLAFLVSTLRLTPEQAVGAWVWLGFLILAASAGAMAWQFQRHHDNPTAQASQQIGAGLWWLTAATLLVGAWSEIGLRSDGTLRCALLAFSALLVCAAVVRVGPRLRLAGTRGVGVLIQLLAAFAVLAQLLEIWRLQPDIGGWADQPIVAILLIAFSALFSSWRLRGDDVAGRRWSTLMLGWGAVWWFGGVLTIAAAALADISGVGAYAWLPWRWPAYACCVAGSSLLAHWAAQRLAWPQLRWLSAACWLWLGMTMADALVVLYGGGTLGPVAWGVLAILLAVGEFLLSGWRRNGWKLHGAALQGVHLLRTAGPWLAIWPAGYGLVVRWLAGPEQYRDLLAAAGWEAAGLWGLCLPLWLQMGAIAWLLRAVGTGRWPVAPLGAWYGRVVLPVGTAWCLLNVFLWNLTQDGTMAPLPYVPVLNPVDLSTAFVAALVAAQVRAAGLAGQWQVRMRWIGGAAAFGWLNLMLLRTASHVLALPYEAQALFASRIVEAMLSLVWATSALILMRFAVRRVHRPSWLAGAAILALVVAKLFLVDLDGSGSMERIVSFLGVGLLMLAIGYLAPFPTEKPAPDTTQDGEAA</sequence>
<feature type="compositionally biased region" description="Pro residues" evidence="2">
    <location>
        <begin position="126"/>
        <end position="135"/>
    </location>
</feature>
<feature type="transmembrane region" description="Helical" evidence="3">
    <location>
        <begin position="586"/>
        <end position="603"/>
    </location>
</feature>
<gene>
    <name evidence="4" type="ORF">GCM10007388_18400</name>
</gene>
<feature type="transmembrane region" description="Helical" evidence="3">
    <location>
        <begin position="878"/>
        <end position="900"/>
    </location>
</feature>
<feature type="transmembrane region" description="Helical" evidence="3">
    <location>
        <begin position="258"/>
        <end position="279"/>
    </location>
</feature>
<feature type="transmembrane region" description="Helical" evidence="3">
    <location>
        <begin position="358"/>
        <end position="375"/>
    </location>
</feature>
<feature type="transmembrane region" description="Helical" evidence="3">
    <location>
        <begin position="200"/>
        <end position="222"/>
    </location>
</feature>
<feature type="transmembrane region" description="Helical" evidence="3">
    <location>
        <begin position="520"/>
        <end position="540"/>
    </location>
</feature>
<feature type="coiled-coil region" evidence="1">
    <location>
        <begin position="28"/>
        <end position="55"/>
    </location>
</feature>
<evidence type="ECO:0000256" key="3">
    <source>
        <dbReference type="SAM" id="Phobius"/>
    </source>
</evidence>
<reference evidence="4" key="1">
    <citation type="journal article" date="2014" name="Int. J. Syst. Evol. Microbiol.">
        <title>Complete genome sequence of Corynebacterium casei LMG S-19264T (=DSM 44701T), isolated from a smear-ripened cheese.</title>
        <authorList>
            <consortium name="US DOE Joint Genome Institute (JGI-PGF)"/>
            <person name="Walter F."/>
            <person name="Albersmeier A."/>
            <person name="Kalinowski J."/>
            <person name="Ruckert C."/>
        </authorList>
    </citation>
    <scope>NUCLEOTIDE SEQUENCE</scope>
    <source>
        <strain evidence="4">KCTC 12344</strain>
    </source>
</reference>
<feature type="transmembrane region" description="Helical" evidence="3">
    <location>
        <begin position="228"/>
        <end position="246"/>
    </location>
</feature>
<dbReference type="PANTHER" id="PTHR38434:SF1">
    <property type="entry name" value="BLL2549 PROTEIN"/>
    <property type="match status" value="1"/>
</dbReference>
<keyword evidence="1" id="KW-0175">Coiled coil</keyword>
<comment type="caution">
    <text evidence="4">The sequence shown here is derived from an EMBL/GenBank/DDBJ whole genome shotgun (WGS) entry which is preliminary data.</text>
</comment>
<feature type="transmembrane region" description="Helical" evidence="3">
    <location>
        <begin position="1046"/>
        <end position="1063"/>
    </location>
</feature>
<feature type="transmembrane region" description="Helical" evidence="3">
    <location>
        <begin position="840"/>
        <end position="858"/>
    </location>
</feature>
<dbReference type="Pfam" id="PF10101">
    <property type="entry name" value="DUF2339"/>
    <property type="match status" value="1"/>
</dbReference>
<evidence type="ECO:0000313" key="5">
    <source>
        <dbReference type="Proteomes" id="UP000619512"/>
    </source>
</evidence>
<feature type="transmembrane region" description="Helical" evidence="3">
    <location>
        <begin position="6"/>
        <end position="22"/>
    </location>
</feature>
<dbReference type="EMBL" id="BMWW01000002">
    <property type="protein sequence ID" value="GGY85434.1"/>
    <property type="molecule type" value="Genomic_DNA"/>
</dbReference>
<protein>
    <recommendedName>
        <fullName evidence="6">DUF2339 domain-containing protein</fullName>
    </recommendedName>
</protein>
<keyword evidence="3" id="KW-1133">Transmembrane helix</keyword>
<dbReference type="PANTHER" id="PTHR38434">
    <property type="entry name" value="BLL2549 PROTEIN"/>
    <property type="match status" value="1"/>
</dbReference>
<feature type="transmembrane region" description="Helical" evidence="3">
    <location>
        <begin position="674"/>
        <end position="691"/>
    </location>
</feature>
<feature type="transmembrane region" description="Helical" evidence="3">
    <location>
        <begin position="986"/>
        <end position="1008"/>
    </location>
</feature>
<feature type="transmembrane region" description="Helical" evidence="3">
    <location>
        <begin position="912"/>
        <end position="934"/>
    </location>
</feature>
<name>A0AA87Y3Z6_9BURK</name>
<feature type="transmembrane region" description="Helical" evidence="3">
    <location>
        <begin position="743"/>
        <end position="760"/>
    </location>
</feature>
<feature type="transmembrane region" description="Helical" evidence="3">
    <location>
        <begin position="642"/>
        <end position="662"/>
    </location>
</feature>
<evidence type="ECO:0008006" key="6">
    <source>
        <dbReference type="Google" id="ProtNLM"/>
    </source>
</evidence>
<reference evidence="4" key="2">
    <citation type="submission" date="2022-12" db="EMBL/GenBank/DDBJ databases">
        <authorList>
            <person name="Sun Q."/>
            <person name="Kim S."/>
        </authorList>
    </citation>
    <scope>NUCLEOTIDE SEQUENCE</scope>
    <source>
        <strain evidence="4">KCTC 12344</strain>
    </source>
</reference>
<feature type="transmembrane region" description="Helical" evidence="3">
    <location>
        <begin position="609"/>
        <end position="630"/>
    </location>
</feature>
<feature type="region of interest" description="Disordered" evidence="2">
    <location>
        <begin position="124"/>
        <end position="156"/>
    </location>
</feature>
<keyword evidence="3" id="KW-0812">Transmembrane</keyword>
<feature type="transmembrane region" description="Helical" evidence="3">
    <location>
        <begin position="954"/>
        <end position="974"/>
    </location>
</feature>
<feature type="transmembrane region" description="Helical" evidence="3">
    <location>
        <begin position="800"/>
        <end position="819"/>
    </location>
</feature>
<feature type="transmembrane region" description="Helical" evidence="3">
    <location>
        <begin position="413"/>
        <end position="433"/>
    </location>
</feature>